<accession>A0A7C4YCD5</accession>
<reference evidence="2" key="1">
    <citation type="journal article" date="2020" name="mSystems">
        <title>Genome- and Community-Level Interaction Insights into Carbon Utilization and Element Cycling Functions of Hydrothermarchaeota in Hydrothermal Sediment.</title>
        <authorList>
            <person name="Zhou Z."/>
            <person name="Liu Y."/>
            <person name="Xu W."/>
            <person name="Pan J."/>
            <person name="Luo Z.H."/>
            <person name="Li M."/>
        </authorList>
    </citation>
    <scope>NUCLEOTIDE SEQUENCE [LARGE SCALE GENOMIC DNA]</scope>
    <source>
        <strain evidence="2">SpSt-780</strain>
    </source>
</reference>
<organism evidence="2">
    <name type="scientific">candidate division WOR-3 bacterium</name>
    <dbReference type="NCBI Taxonomy" id="2052148"/>
    <lineage>
        <taxon>Bacteria</taxon>
        <taxon>Bacteria division WOR-3</taxon>
    </lineage>
</organism>
<dbReference type="AlphaFoldDB" id="A0A7C4YCD5"/>
<keyword evidence="1" id="KW-0472">Membrane</keyword>
<keyword evidence="1" id="KW-1133">Transmembrane helix</keyword>
<protein>
    <recommendedName>
        <fullName evidence="3">Zinc ribbon domain-containing protein</fullName>
    </recommendedName>
</protein>
<dbReference type="Gene3D" id="2.20.28.30">
    <property type="entry name" value="RNA polymerase ii, chain L"/>
    <property type="match status" value="1"/>
</dbReference>
<keyword evidence="1" id="KW-0812">Transmembrane</keyword>
<evidence type="ECO:0008006" key="3">
    <source>
        <dbReference type="Google" id="ProtNLM"/>
    </source>
</evidence>
<feature type="transmembrane region" description="Helical" evidence="1">
    <location>
        <begin position="155"/>
        <end position="172"/>
    </location>
</feature>
<dbReference type="EMBL" id="DTHG01000038">
    <property type="protein sequence ID" value="HGW91560.1"/>
    <property type="molecule type" value="Genomic_DNA"/>
</dbReference>
<proteinExistence type="predicted"/>
<evidence type="ECO:0000313" key="2">
    <source>
        <dbReference type="EMBL" id="HGW91560.1"/>
    </source>
</evidence>
<comment type="caution">
    <text evidence="2">The sequence shown here is derived from an EMBL/GenBank/DDBJ whole genome shotgun (WGS) entry which is preliminary data.</text>
</comment>
<name>A0A7C4YCD5_UNCW3</name>
<evidence type="ECO:0000256" key="1">
    <source>
        <dbReference type="SAM" id="Phobius"/>
    </source>
</evidence>
<sequence length="202" mass="23300">MKIKCPSCGAEFEKESGFKVLKCPFCGSSIFISDETGTIEKIIPLITFDGARDIFKKNNIQEDFELVYIPFYKVLKDGKEEYIIGIRENNYELKRFIPQGDRISIEKNITELEIKIEKPLSVVFSPFYRTKKGDYLCAVSGKIIRKEYDEGNIKHSNFLPVFIFIISGLLAILIKQNFLKFIIPLILSSSVFLLKDEKYNIN</sequence>
<gene>
    <name evidence="2" type="ORF">ENV67_03345</name>
</gene>